<keyword evidence="2" id="KW-1185">Reference proteome</keyword>
<accession>A0A3S5FEL5</accession>
<sequence length="50" mass="5593">MNSMEIYIPDSDAWMPGSPMPEVRDGAGECLQPNFSRNFLSIVLYEIVTA</sequence>
<protein>
    <submittedName>
        <fullName evidence="1">Uncharacterized protein</fullName>
    </submittedName>
</protein>
<organism evidence="1 2">
    <name type="scientific">Protopolystoma xenopodis</name>
    <dbReference type="NCBI Taxonomy" id="117903"/>
    <lineage>
        <taxon>Eukaryota</taxon>
        <taxon>Metazoa</taxon>
        <taxon>Spiralia</taxon>
        <taxon>Lophotrochozoa</taxon>
        <taxon>Platyhelminthes</taxon>
        <taxon>Monogenea</taxon>
        <taxon>Polyopisthocotylea</taxon>
        <taxon>Polystomatidea</taxon>
        <taxon>Polystomatidae</taxon>
        <taxon>Protopolystoma</taxon>
    </lineage>
</organism>
<reference evidence="1" key="1">
    <citation type="submission" date="2018-11" db="EMBL/GenBank/DDBJ databases">
        <authorList>
            <consortium name="Pathogen Informatics"/>
        </authorList>
    </citation>
    <scope>NUCLEOTIDE SEQUENCE</scope>
</reference>
<gene>
    <name evidence="1" type="ORF">PXEA_LOCUS19591</name>
</gene>
<name>A0A3S5FEL5_9PLAT</name>
<comment type="caution">
    <text evidence="1">The sequence shown here is derived from an EMBL/GenBank/DDBJ whole genome shotgun (WGS) entry which is preliminary data.</text>
</comment>
<dbReference type="Proteomes" id="UP000784294">
    <property type="component" value="Unassembled WGS sequence"/>
</dbReference>
<evidence type="ECO:0000313" key="1">
    <source>
        <dbReference type="EMBL" id="VEL26151.1"/>
    </source>
</evidence>
<evidence type="ECO:0000313" key="2">
    <source>
        <dbReference type="Proteomes" id="UP000784294"/>
    </source>
</evidence>
<dbReference type="EMBL" id="CAAALY010078395">
    <property type="protein sequence ID" value="VEL26151.1"/>
    <property type="molecule type" value="Genomic_DNA"/>
</dbReference>
<proteinExistence type="predicted"/>
<dbReference type="AlphaFoldDB" id="A0A3S5FEL5"/>